<dbReference type="EMBL" id="BX294137">
    <property type="protein sequence ID" value="CAD72771.1"/>
    <property type="molecule type" value="Genomic_DNA"/>
</dbReference>
<dbReference type="Gene3D" id="2.60.200.20">
    <property type="match status" value="1"/>
</dbReference>
<feature type="compositionally biased region" description="Polar residues" evidence="1">
    <location>
        <begin position="182"/>
        <end position="196"/>
    </location>
</feature>
<keyword evidence="2" id="KW-0812">Transmembrane</keyword>
<organism evidence="4 5">
    <name type="scientific">Rhodopirellula baltica (strain DSM 10527 / NCIMB 13988 / SH1)</name>
    <dbReference type="NCBI Taxonomy" id="243090"/>
    <lineage>
        <taxon>Bacteria</taxon>
        <taxon>Pseudomonadati</taxon>
        <taxon>Planctomycetota</taxon>
        <taxon>Planctomycetia</taxon>
        <taxon>Pirellulales</taxon>
        <taxon>Pirellulaceae</taxon>
        <taxon>Rhodopirellula</taxon>
    </lineage>
</organism>
<feature type="domain" description="FHA" evidence="3">
    <location>
        <begin position="54"/>
        <end position="108"/>
    </location>
</feature>
<dbReference type="GO" id="GO:0003729">
    <property type="term" value="F:mRNA binding"/>
    <property type="evidence" value="ECO:0000318"/>
    <property type="project" value="GO_Central"/>
</dbReference>
<protein>
    <recommendedName>
        <fullName evidence="3">FHA domain-containing protein</fullName>
    </recommendedName>
</protein>
<dbReference type="SUPFAM" id="SSF49879">
    <property type="entry name" value="SMAD/FHA domain"/>
    <property type="match status" value="1"/>
</dbReference>
<proteinExistence type="predicted"/>
<feature type="transmembrane region" description="Helical" evidence="2">
    <location>
        <begin position="303"/>
        <end position="322"/>
    </location>
</feature>
<feature type="region of interest" description="Disordered" evidence="1">
    <location>
        <begin position="161"/>
        <end position="196"/>
    </location>
</feature>
<dbReference type="Proteomes" id="UP000001025">
    <property type="component" value="Chromosome"/>
</dbReference>
<evidence type="ECO:0000313" key="5">
    <source>
        <dbReference type="Proteomes" id="UP000001025"/>
    </source>
</evidence>
<feature type="compositionally biased region" description="Basic and acidic residues" evidence="1">
    <location>
        <begin position="171"/>
        <end position="181"/>
    </location>
</feature>
<dbReference type="InterPro" id="IPR050923">
    <property type="entry name" value="Cell_Proc_Reg/RNA_Proc"/>
</dbReference>
<gene>
    <name evidence="4" type="ordered locus">RB2671</name>
</gene>
<dbReference type="eggNOG" id="COG1716">
    <property type="taxonomic scope" value="Bacteria"/>
</dbReference>
<sequence length="337" mass="36987">MIKTAVAGRPIGGRTGSLPPMHNRQNLVTDSSAQLILATGSRAGMVAEIRSGYYMIGRDRVCQIRPKSRSVSRKHCLLHWETPADSEPRFRIFDLDSSAGTRVNGTRIPSRTWIELVDGAELRCGKIAFGLVIESQENAARKHIAAIDPREDTVVNERGFDTASGFEDEDDAKRANRDHSARQANSTRAVSESPTVSLLQGEAWQEVDIASFLEAEDTVAREARYDDIRAKTSNPEPSRPDSEFFDHDEEFIDDDAAEPPDQTSSGRGAATNKRGSGSPPSAKVKGAATTSILNRVDWDKVKIYAAFAMTIAVFVFGGYQAMQFWQGPEVRIVDGID</sequence>
<dbReference type="KEGG" id="rba:RB2671"/>
<dbReference type="Pfam" id="PF00498">
    <property type="entry name" value="FHA"/>
    <property type="match status" value="1"/>
</dbReference>
<evidence type="ECO:0000256" key="2">
    <source>
        <dbReference type="SAM" id="Phobius"/>
    </source>
</evidence>
<dbReference type="AlphaFoldDB" id="Q7UVF3"/>
<dbReference type="InterPro" id="IPR000253">
    <property type="entry name" value="FHA_dom"/>
</dbReference>
<dbReference type="PANTHER" id="PTHR23308">
    <property type="entry name" value="NUCLEAR INHIBITOR OF PROTEIN PHOSPHATASE-1"/>
    <property type="match status" value="1"/>
</dbReference>
<dbReference type="FunFam" id="2.60.200.20:FF:000183">
    <property type="entry name" value="Forkhead-associated protein"/>
    <property type="match status" value="1"/>
</dbReference>
<keyword evidence="2" id="KW-0472">Membrane</keyword>
<evidence type="ECO:0000313" key="4">
    <source>
        <dbReference type="EMBL" id="CAD72771.1"/>
    </source>
</evidence>
<dbReference type="PROSITE" id="PS50006">
    <property type="entry name" value="FHA_DOMAIN"/>
    <property type="match status" value="1"/>
</dbReference>
<dbReference type="EnsemblBacteria" id="CAD72771">
    <property type="protein sequence ID" value="CAD72771"/>
    <property type="gene ID" value="RB2671"/>
</dbReference>
<feature type="region of interest" description="Disordered" evidence="1">
    <location>
        <begin position="226"/>
        <end position="245"/>
    </location>
</feature>
<accession>Q7UVF3</accession>
<feature type="region of interest" description="Disordered" evidence="1">
    <location>
        <begin position="1"/>
        <end position="23"/>
    </location>
</feature>
<dbReference type="CDD" id="cd00060">
    <property type="entry name" value="FHA"/>
    <property type="match status" value="1"/>
</dbReference>
<keyword evidence="5" id="KW-1185">Reference proteome</keyword>
<name>Q7UVF3_RHOBA</name>
<dbReference type="PATRIC" id="fig|243090.15.peg.1228"/>
<reference evidence="4 5" key="1">
    <citation type="journal article" date="2003" name="Proc. Natl. Acad. Sci. U.S.A.">
        <title>Complete genome sequence of the marine planctomycete Pirellula sp. strain 1.</title>
        <authorList>
            <person name="Gloeckner F.O."/>
            <person name="Kube M."/>
            <person name="Bauer M."/>
            <person name="Teeling H."/>
            <person name="Lombardot T."/>
            <person name="Ludwig W."/>
            <person name="Gade D."/>
            <person name="Beck A."/>
            <person name="Borzym K."/>
            <person name="Heitmann K."/>
            <person name="Rabus R."/>
            <person name="Schlesner H."/>
            <person name="Amann R."/>
            <person name="Reinhardt R."/>
        </authorList>
    </citation>
    <scope>NUCLEOTIDE SEQUENCE [LARGE SCALE GENOMIC DNA]</scope>
    <source>
        <strain evidence="5">DSM 10527 / NCIMB 13988 / SH1</strain>
    </source>
</reference>
<keyword evidence="2" id="KW-1133">Transmembrane helix</keyword>
<dbReference type="HOGENOM" id="CLU_823559_0_0_0"/>
<dbReference type="SMART" id="SM00240">
    <property type="entry name" value="FHA"/>
    <property type="match status" value="1"/>
</dbReference>
<feature type="region of interest" description="Disordered" evidence="1">
    <location>
        <begin position="253"/>
        <end position="286"/>
    </location>
</feature>
<dbReference type="STRING" id="243090.RB2671"/>
<dbReference type="OrthoDB" id="283378at2"/>
<evidence type="ECO:0000256" key="1">
    <source>
        <dbReference type="SAM" id="MobiDB-lite"/>
    </source>
</evidence>
<evidence type="ECO:0000259" key="3">
    <source>
        <dbReference type="PROSITE" id="PS50006"/>
    </source>
</evidence>
<dbReference type="InParanoid" id="Q7UVF3"/>
<dbReference type="InterPro" id="IPR008984">
    <property type="entry name" value="SMAD_FHA_dom_sf"/>
</dbReference>